<evidence type="ECO:0000313" key="2">
    <source>
        <dbReference type="EMBL" id="CUO95829.1"/>
    </source>
</evidence>
<feature type="chain" id="PRO_5044549944" evidence="1">
    <location>
        <begin position="37"/>
        <end position="526"/>
    </location>
</feature>
<evidence type="ECO:0000313" key="6">
    <source>
        <dbReference type="Proteomes" id="UP000095606"/>
    </source>
</evidence>
<accession>A0A6N2XI83</accession>
<dbReference type="Pfam" id="PF16394">
    <property type="entry name" value="DUF5003"/>
    <property type="match status" value="1"/>
</dbReference>
<dbReference type="Gene3D" id="2.60.40.10">
    <property type="entry name" value="Immunoglobulins"/>
    <property type="match status" value="1"/>
</dbReference>
<gene>
    <name evidence="5" type="ORF">BFLFYP10_04517</name>
    <name evidence="2" type="ORF">ERS852461_01539</name>
    <name evidence="3" type="ORF">NXW97_12390</name>
    <name evidence="4" type="ORF">NXY30_15300</name>
</gene>
<reference evidence="2 6" key="1">
    <citation type="submission" date="2015-09" db="EMBL/GenBank/DDBJ databases">
        <authorList>
            <consortium name="Pathogen Informatics"/>
        </authorList>
    </citation>
    <scope>NUCLEOTIDE SEQUENCE [LARGE SCALE GENOMIC DNA]</scope>
    <source>
        <strain evidence="2 6">2789STDY5834846</strain>
    </source>
</reference>
<organism evidence="2 6">
    <name type="scientific">Bacteroides faecis</name>
    <dbReference type="NCBI Taxonomy" id="674529"/>
    <lineage>
        <taxon>Bacteria</taxon>
        <taxon>Pseudomonadati</taxon>
        <taxon>Bacteroidota</taxon>
        <taxon>Bacteroidia</taxon>
        <taxon>Bacteroidales</taxon>
        <taxon>Bacteroidaceae</taxon>
        <taxon>Bacteroides</taxon>
    </lineage>
</organism>
<dbReference type="GeneID" id="69589896"/>
<reference evidence="5" key="2">
    <citation type="submission" date="2019-11" db="EMBL/GenBank/DDBJ databases">
        <authorList>
            <person name="Feng L."/>
        </authorList>
    </citation>
    <scope>NUCLEOTIDE SEQUENCE</scope>
    <source>
        <strain evidence="5">BfaecisLFYP10</strain>
    </source>
</reference>
<feature type="signal peptide" evidence="1">
    <location>
        <begin position="1"/>
        <end position="36"/>
    </location>
</feature>
<dbReference type="PROSITE" id="PS51257">
    <property type="entry name" value="PROKAR_LIPOPROTEIN"/>
    <property type="match status" value="1"/>
</dbReference>
<dbReference type="Proteomes" id="UP001060104">
    <property type="component" value="Chromosome"/>
</dbReference>
<dbReference type="EMBL" id="CACRSZ010000097">
    <property type="protein sequence ID" value="VYT53507.1"/>
    <property type="molecule type" value="Genomic_DNA"/>
</dbReference>
<keyword evidence="7" id="KW-1185">Reference proteome</keyword>
<evidence type="ECO:0000313" key="4">
    <source>
        <dbReference type="EMBL" id="UVQ72438.1"/>
    </source>
</evidence>
<accession>A0A174JFD6</accession>
<dbReference type="InterPro" id="IPR032167">
    <property type="entry name" value="DUF5003"/>
</dbReference>
<dbReference type="Proteomes" id="UP000095606">
    <property type="component" value="Unassembled WGS sequence"/>
</dbReference>
<dbReference type="RefSeq" id="WP_010537497.1">
    <property type="nucleotide sequence ID" value="NZ_CABMFH010000026.1"/>
</dbReference>
<evidence type="ECO:0000256" key="1">
    <source>
        <dbReference type="SAM" id="SignalP"/>
    </source>
</evidence>
<proteinExistence type="predicted"/>
<dbReference type="EMBL" id="CP103141">
    <property type="protein sequence ID" value="UVQ72438.1"/>
    <property type="molecule type" value="Genomic_DNA"/>
</dbReference>
<dbReference type="EMBL" id="JANUTS010000001">
    <property type="protein sequence ID" value="MCS2792796.1"/>
    <property type="molecule type" value="Genomic_DNA"/>
</dbReference>
<dbReference type="Proteomes" id="UP001204548">
    <property type="component" value="Unassembled WGS sequence"/>
</dbReference>
<evidence type="ECO:0000313" key="5">
    <source>
        <dbReference type="EMBL" id="VYT53507.1"/>
    </source>
</evidence>
<protein>
    <submittedName>
        <fullName evidence="3">DUF5003 domain-containing protein</fullName>
    </submittedName>
</protein>
<dbReference type="InterPro" id="IPR013783">
    <property type="entry name" value="Ig-like_fold"/>
</dbReference>
<dbReference type="EMBL" id="CZAE01000005">
    <property type="protein sequence ID" value="CUO95829.1"/>
    <property type="molecule type" value="Genomic_DNA"/>
</dbReference>
<name>A0A174JFD6_9BACE</name>
<sequence length="526" mass="58785">MKKFSLKPLGDSGMKVLCKSCFFIGLLMTFSLTACSDDDDDTVAPVFPEKQNIVCNAGEKKEFTFTANTNWSLASSAIWCKFQTNDTEEYIVSGTAGTQTVTIIATDDNQKVDNISVAKLELTMGAQTIVIGEVTRSAVGYELKIYDEEGNEIQELNVGYQTYASFKVKANFRFAATNLPGWVDLEGNALVGAVDQEIKGGLKIIEDENREKYPVKASEQNVITFSDESGKAFYSFPVFYNGMTPEKIDIQTPTSYATNWIVSMDGKTFTQKSTGGSTGDATIQKRMPFTIKTLNDDYVLVYMEGWEDMGGNKNISEIDASMLWMQCDGEKGKINLMIDEYSPNTSWGEPESRTGYVLAFSRAEYEDIKDNLEETIVENGEIAYKYEQRNLLIAFIQKEVKEETEDKSFKIKKGGWEDVTPSKTTDQSILELLKGNYYIDDVYSISANAGEYFSIYPLLSESEWSGTAYVINTRDENVTVNTEVSMDGDGMYFGITLPNSFEEDLIVVFKGTDMLFKKALVITPAY</sequence>
<evidence type="ECO:0000313" key="3">
    <source>
        <dbReference type="EMBL" id="MCS2792796.1"/>
    </source>
</evidence>
<keyword evidence="1" id="KW-0732">Signal</keyword>
<dbReference type="AlphaFoldDB" id="A0A174JFD6"/>
<reference evidence="3" key="3">
    <citation type="submission" date="2022-08" db="EMBL/GenBank/DDBJ databases">
        <title>Genome Sequencing of Bacteroides fragilis Group Isolates with Nanopore Technology.</title>
        <authorList>
            <person name="Tisza M.J."/>
            <person name="Smith D."/>
            <person name="Dekker J.P."/>
        </authorList>
    </citation>
    <scope>NUCLEOTIDE SEQUENCE</scope>
    <source>
        <strain evidence="3">BFG-351</strain>
        <strain evidence="4">BFG-527</strain>
    </source>
</reference>
<evidence type="ECO:0000313" key="7">
    <source>
        <dbReference type="Proteomes" id="UP001060104"/>
    </source>
</evidence>